<feature type="domain" description="CWH43-like N-terminal" evidence="8">
    <location>
        <begin position="97"/>
        <end position="204"/>
    </location>
</feature>
<feature type="transmembrane region" description="Helical" evidence="7">
    <location>
        <begin position="266"/>
        <end position="288"/>
    </location>
</feature>
<name>A0A7M7K802_VARDE</name>
<dbReference type="RefSeq" id="XP_022663007.1">
    <property type="nucleotide sequence ID" value="XM_022807272.1"/>
</dbReference>
<comment type="subcellular location">
    <subcellularLocation>
        <location evidence="1">Endomembrane system</location>
        <topology evidence="1">Multi-pass membrane protein</topology>
    </subcellularLocation>
</comment>
<dbReference type="RefSeq" id="XP_022663004.1">
    <property type="nucleotide sequence ID" value="XM_022807269.1"/>
</dbReference>
<feature type="transmembrane region" description="Helical" evidence="7">
    <location>
        <begin position="187"/>
        <end position="204"/>
    </location>
</feature>
<evidence type="ECO:0000259" key="8">
    <source>
        <dbReference type="Pfam" id="PF10277"/>
    </source>
</evidence>
<evidence type="ECO:0000256" key="4">
    <source>
        <dbReference type="ARBA" id="ARBA00022989"/>
    </source>
</evidence>
<dbReference type="EnsemblMetazoa" id="XM_022807273">
    <property type="protein sequence ID" value="XP_022663008"/>
    <property type="gene ID" value="LOC111251062"/>
</dbReference>
<feature type="transmembrane region" description="Helical" evidence="7">
    <location>
        <begin position="99"/>
        <end position="119"/>
    </location>
</feature>
<dbReference type="GO" id="GO:0012505">
    <property type="term" value="C:endomembrane system"/>
    <property type="evidence" value="ECO:0007669"/>
    <property type="project" value="UniProtKB-SubCell"/>
</dbReference>
<evidence type="ECO:0000256" key="1">
    <source>
        <dbReference type="ARBA" id="ARBA00004127"/>
    </source>
</evidence>
<dbReference type="InterPro" id="IPR019402">
    <property type="entry name" value="CWH43_N"/>
</dbReference>
<dbReference type="EnsemblMetazoa" id="XM_022807270">
    <property type="protein sequence ID" value="XP_022663005"/>
    <property type="gene ID" value="LOC111251062"/>
</dbReference>
<evidence type="ECO:0000256" key="6">
    <source>
        <dbReference type="SAM" id="MobiDB-lite"/>
    </source>
</evidence>
<dbReference type="PANTHER" id="PTHR21324">
    <property type="entry name" value="FASTING-INDUCIBLE INTEGRAL MEMBRANE PROTEIN TM6P1-RELATED"/>
    <property type="match status" value="1"/>
</dbReference>
<evidence type="ECO:0000313" key="9">
    <source>
        <dbReference type="EnsemblMetazoa" id="XP_022663006"/>
    </source>
</evidence>
<keyword evidence="4 7" id="KW-1133">Transmembrane helix</keyword>
<dbReference type="RefSeq" id="XP_022663006.1">
    <property type="nucleotide sequence ID" value="XM_022807271.1"/>
</dbReference>
<dbReference type="KEGG" id="vde:111251062"/>
<dbReference type="EnsemblMetazoa" id="XM_022807271">
    <property type="protein sequence ID" value="XP_022663006"/>
    <property type="gene ID" value="LOC111251062"/>
</dbReference>
<feature type="transmembrane region" description="Helical" evidence="7">
    <location>
        <begin position="144"/>
        <end position="167"/>
    </location>
</feature>
<dbReference type="Proteomes" id="UP000594260">
    <property type="component" value="Unplaced"/>
</dbReference>
<keyword evidence="10" id="KW-1185">Reference proteome</keyword>
<evidence type="ECO:0000256" key="5">
    <source>
        <dbReference type="ARBA" id="ARBA00023136"/>
    </source>
</evidence>
<reference evidence="9" key="1">
    <citation type="submission" date="2021-01" db="UniProtKB">
        <authorList>
            <consortium name="EnsemblMetazoa"/>
        </authorList>
    </citation>
    <scope>IDENTIFICATION</scope>
</reference>
<dbReference type="InterPro" id="IPR050911">
    <property type="entry name" value="DRAM/TMEM150_Autophagy_Mod"/>
</dbReference>
<feature type="transmembrane region" description="Helical" evidence="7">
    <location>
        <begin position="300"/>
        <end position="321"/>
    </location>
</feature>
<dbReference type="PANTHER" id="PTHR21324:SF2">
    <property type="entry name" value="EG:22E5.9 PROTEIN"/>
    <property type="match status" value="1"/>
</dbReference>
<dbReference type="InParanoid" id="A0A7M7K802"/>
<evidence type="ECO:0000256" key="3">
    <source>
        <dbReference type="ARBA" id="ARBA00022692"/>
    </source>
</evidence>
<keyword evidence="5 7" id="KW-0472">Membrane</keyword>
<dbReference type="RefSeq" id="XP_022663005.1">
    <property type="nucleotide sequence ID" value="XM_022807270.1"/>
</dbReference>
<keyword evidence="3 7" id="KW-0812">Transmembrane</keyword>
<dbReference type="OrthoDB" id="6475868at2759"/>
<accession>A0A7M7K802</accession>
<dbReference type="RefSeq" id="XP_022663003.1">
    <property type="nucleotide sequence ID" value="XM_022807268.1"/>
</dbReference>
<organism evidence="9 10">
    <name type="scientific">Varroa destructor</name>
    <name type="common">Honeybee mite</name>
    <dbReference type="NCBI Taxonomy" id="109461"/>
    <lineage>
        <taxon>Eukaryota</taxon>
        <taxon>Metazoa</taxon>
        <taxon>Ecdysozoa</taxon>
        <taxon>Arthropoda</taxon>
        <taxon>Chelicerata</taxon>
        <taxon>Arachnida</taxon>
        <taxon>Acari</taxon>
        <taxon>Parasitiformes</taxon>
        <taxon>Mesostigmata</taxon>
        <taxon>Gamasina</taxon>
        <taxon>Dermanyssoidea</taxon>
        <taxon>Varroidae</taxon>
        <taxon>Varroa</taxon>
    </lineage>
</organism>
<dbReference type="RefSeq" id="XP_022663008.1">
    <property type="nucleotide sequence ID" value="XM_022807273.1"/>
</dbReference>
<dbReference type="GeneID" id="111251062"/>
<dbReference type="AlphaFoldDB" id="A0A7M7K802"/>
<feature type="compositionally biased region" description="Polar residues" evidence="6">
    <location>
        <begin position="33"/>
        <end position="46"/>
    </location>
</feature>
<evidence type="ECO:0000256" key="2">
    <source>
        <dbReference type="ARBA" id="ARBA00006565"/>
    </source>
</evidence>
<dbReference type="EnsemblMetazoa" id="XM_022807269">
    <property type="protein sequence ID" value="XP_022663004"/>
    <property type="gene ID" value="LOC111251062"/>
</dbReference>
<evidence type="ECO:0000256" key="7">
    <source>
        <dbReference type="SAM" id="Phobius"/>
    </source>
</evidence>
<dbReference type="EnsemblMetazoa" id="XM_022807272">
    <property type="protein sequence ID" value="XP_022663007"/>
    <property type="gene ID" value="LOC111251062"/>
</dbReference>
<feature type="region of interest" description="Disordered" evidence="6">
    <location>
        <begin position="1"/>
        <end position="56"/>
    </location>
</feature>
<comment type="similarity">
    <text evidence="2">Belongs to the DRAM/TMEM150 family.</text>
</comment>
<evidence type="ECO:0000313" key="10">
    <source>
        <dbReference type="Proteomes" id="UP000594260"/>
    </source>
</evidence>
<dbReference type="Pfam" id="PF10277">
    <property type="entry name" value="Frag1"/>
    <property type="match status" value="1"/>
</dbReference>
<proteinExistence type="inferred from homology"/>
<dbReference type="EnsemblMetazoa" id="XM_022807268">
    <property type="protein sequence ID" value="XP_022663003"/>
    <property type="gene ID" value="LOC111251062"/>
</dbReference>
<protein>
    <recommendedName>
        <fullName evidence="8">CWH43-like N-terminal domain-containing protein</fullName>
    </recommendedName>
</protein>
<dbReference type="EnsemblMetazoa" id="XM_022807274">
    <property type="protein sequence ID" value="XP_022663009"/>
    <property type="gene ID" value="LOC111251062"/>
</dbReference>
<sequence>MESYCAREQPVKKMTPKQDDDDDDCIRFRGSPEPNNNRSSRQTDGSSKGGTKPGSLSCSAETLPAIHFTRPINSSRSQTRDSDSEDANTRFVILQNLHYLPLLGMMIAFLSIFTSYGLAVHQGDVPAWLPYISDAGGDPPQSSIFSMGMNLVGLMSFAVCLGIYLYYLIVEAQNSKGSKIISRLGKLLVISGFYMCIGLFGVATNPPGQHPCFGPASRTVYDRPVVSHHLIRLLSYHLKWWCLGELERCHLRRDGDWTWVVLVPHLVGAAVFFGSGIGMMIIITYITFLIERPNYMNKMFISRVVILLGSLLSGLLVIIRLPSMDDIEKLKPSPDHGRIYPEGMTWSTFGECARRLTTTFSSLVGAPLETLSAIRPMETVPTH</sequence>
<dbReference type="RefSeq" id="XP_022663009.1">
    <property type="nucleotide sequence ID" value="XM_022807274.1"/>
</dbReference>